<reference evidence="1 2" key="1">
    <citation type="submission" date="2017-08" db="EMBL/GenBank/DDBJ databases">
        <title>Infants hospitalized years apart are colonized by the same room-sourced microbial strains.</title>
        <authorList>
            <person name="Brooks B."/>
            <person name="Olm M.R."/>
            <person name="Firek B.A."/>
            <person name="Baker R."/>
            <person name="Thomas B.C."/>
            <person name="Morowitz M.J."/>
            <person name="Banfield J.F."/>
        </authorList>
    </citation>
    <scope>NUCLEOTIDE SEQUENCE [LARGE SCALE GENOMIC DNA]</scope>
    <source>
        <strain evidence="1">S2_018_000_R2_101</strain>
    </source>
</reference>
<protein>
    <submittedName>
        <fullName evidence="1">Peptidase M48</fullName>
    </submittedName>
</protein>
<organism evidence="1 2">
    <name type="scientific">Sphingomonas sanxanigenens</name>
    <dbReference type="NCBI Taxonomy" id="397260"/>
    <lineage>
        <taxon>Bacteria</taxon>
        <taxon>Pseudomonadati</taxon>
        <taxon>Pseudomonadota</taxon>
        <taxon>Alphaproteobacteria</taxon>
        <taxon>Sphingomonadales</taxon>
        <taxon>Sphingomonadaceae</taxon>
        <taxon>Sphingomonas</taxon>
    </lineage>
</organism>
<proteinExistence type="predicted"/>
<dbReference type="AlphaFoldDB" id="A0A2W5A8D7"/>
<dbReference type="Proteomes" id="UP000249066">
    <property type="component" value="Unassembled WGS sequence"/>
</dbReference>
<sequence length="45" mass="4874">EAWRGLGLSLLRAGEQTEGQAALRDYLTRRPDASDRGMIAMLVGA</sequence>
<comment type="caution">
    <text evidence="1">The sequence shown here is derived from an EMBL/GenBank/DDBJ whole genome shotgun (WGS) entry which is preliminary data.</text>
</comment>
<accession>A0A2W5A8D7</accession>
<feature type="non-terminal residue" evidence="1">
    <location>
        <position position="1"/>
    </location>
</feature>
<evidence type="ECO:0000313" key="1">
    <source>
        <dbReference type="EMBL" id="PZO88749.1"/>
    </source>
</evidence>
<dbReference type="EMBL" id="QFNN01000082">
    <property type="protein sequence ID" value="PZO88749.1"/>
    <property type="molecule type" value="Genomic_DNA"/>
</dbReference>
<gene>
    <name evidence="1" type="ORF">DI623_11990</name>
</gene>
<name>A0A2W5A8D7_9SPHN</name>
<evidence type="ECO:0000313" key="2">
    <source>
        <dbReference type="Proteomes" id="UP000249066"/>
    </source>
</evidence>